<sequence>MTTCVALGILVAAILTIRGTDNDPRLLVGAAAVFIVLFLLQYGLELRHHRNQPRPGDRQP</sequence>
<organism evidence="2 3">
    <name type="scientific">Euzebya pacifica</name>
    <dbReference type="NCBI Taxonomy" id="1608957"/>
    <lineage>
        <taxon>Bacteria</taxon>
        <taxon>Bacillati</taxon>
        <taxon>Actinomycetota</taxon>
        <taxon>Nitriliruptoria</taxon>
        <taxon>Euzebyales</taxon>
    </lineage>
</organism>
<keyword evidence="1" id="KW-0812">Transmembrane</keyword>
<dbReference type="Proteomes" id="UP000264006">
    <property type="component" value="Plasmid pEDY32-46I"/>
</dbReference>
<accession>A0A346Y5Q8</accession>
<evidence type="ECO:0000313" key="2">
    <source>
        <dbReference type="EMBL" id="AXV09805.1"/>
    </source>
</evidence>
<feature type="transmembrane region" description="Helical" evidence="1">
    <location>
        <begin position="26"/>
        <end position="44"/>
    </location>
</feature>
<gene>
    <name evidence="2" type="ORF">DVS28_b0035</name>
</gene>
<geneLocation type="plasmid" evidence="3">
    <name>pedy32-46i</name>
</geneLocation>
<keyword evidence="2" id="KW-0614">Plasmid</keyword>
<protein>
    <submittedName>
        <fullName evidence="2">Uncharacterized protein</fullName>
    </submittedName>
</protein>
<dbReference type="EMBL" id="CP031166">
    <property type="protein sequence ID" value="AXV09805.1"/>
    <property type="molecule type" value="Genomic_DNA"/>
</dbReference>
<dbReference type="KEGG" id="euz:DVS28_b0035"/>
<evidence type="ECO:0000256" key="1">
    <source>
        <dbReference type="SAM" id="Phobius"/>
    </source>
</evidence>
<evidence type="ECO:0000313" key="3">
    <source>
        <dbReference type="Proteomes" id="UP000264006"/>
    </source>
</evidence>
<name>A0A346Y5Q8_9ACTN</name>
<reference evidence="2 3" key="1">
    <citation type="submission" date="2018-09" db="EMBL/GenBank/DDBJ databases">
        <title>Complete genome sequence of Euzebya sp. DY32-46 isolated from seawater of Pacific Ocean.</title>
        <authorList>
            <person name="Xu L."/>
            <person name="Wu Y.-H."/>
            <person name="Xu X.-W."/>
        </authorList>
    </citation>
    <scope>NUCLEOTIDE SEQUENCE [LARGE SCALE GENOMIC DNA]</scope>
    <source>
        <strain evidence="2 3">DY32-46</strain>
        <plasmid evidence="3">pedy32-46i</plasmid>
    </source>
</reference>
<dbReference type="AlphaFoldDB" id="A0A346Y5Q8"/>
<proteinExistence type="predicted"/>
<keyword evidence="1" id="KW-0472">Membrane</keyword>
<keyword evidence="3" id="KW-1185">Reference proteome</keyword>
<keyword evidence="1" id="KW-1133">Transmembrane helix</keyword>